<organism evidence="2 3">
    <name type="scientific">Panicum virgatum</name>
    <name type="common">Blackwell switchgrass</name>
    <dbReference type="NCBI Taxonomy" id="38727"/>
    <lineage>
        <taxon>Eukaryota</taxon>
        <taxon>Viridiplantae</taxon>
        <taxon>Streptophyta</taxon>
        <taxon>Embryophyta</taxon>
        <taxon>Tracheophyta</taxon>
        <taxon>Spermatophyta</taxon>
        <taxon>Magnoliopsida</taxon>
        <taxon>Liliopsida</taxon>
        <taxon>Poales</taxon>
        <taxon>Poaceae</taxon>
        <taxon>PACMAD clade</taxon>
        <taxon>Panicoideae</taxon>
        <taxon>Panicodae</taxon>
        <taxon>Paniceae</taxon>
        <taxon>Panicinae</taxon>
        <taxon>Panicum</taxon>
        <taxon>Panicum sect. Hiantes</taxon>
    </lineage>
</organism>
<evidence type="ECO:0008006" key="4">
    <source>
        <dbReference type="Google" id="ProtNLM"/>
    </source>
</evidence>
<dbReference type="SUPFAM" id="SSF57756">
    <property type="entry name" value="Retrovirus zinc finger-like domains"/>
    <property type="match status" value="1"/>
</dbReference>
<dbReference type="AlphaFoldDB" id="A0A8T0T7H4"/>
<evidence type="ECO:0000256" key="1">
    <source>
        <dbReference type="SAM" id="MobiDB-lite"/>
    </source>
</evidence>
<protein>
    <recommendedName>
        <fullName evidence="4">CCHC-type domain-containing protein</fullName>
    </recommendedName>
</protein>
<dbReference type="InterPro" id="IPR036875">
    <property type="entry name" value="Znf_CCHC_sf"/>
</dbReference>
<comment type="caution">
    <text evidence="2">The sequence shown here is derived from an EMBL/GenBank/DDBJ whole genome shotgun (WGS) entry which is preliminary data.</text>
</comment>
<name>A0A8T0T7H4_PANVG</name>
<keyword evidence="3" id="KW-1185">Reference proteome</keyword>
<feature type="region of interest" description="Disordered" evidence="1">
    <location>
        <begin position="1"/>
        <end position="27"/>
    </location>
</feature>
<evidence type="ECO:0000313" key="3">
    <source>
        <dbReference type="Proteomes" id="UP000823388"/>
    </source>
</evidence>
<feature type="region of interest" description="Disordered" evidence="1">
    <location>
        <begin position="206"/>
        <end position="225"/>
    </location>
</feature>
<dbReference type="EMBL" id="CM029044">
    <property type="protein sequence ID" value="KAG2604326.1"/>
    <property type="molecule type" value="Genomic_DNA"/>
</dbReference>
<sequence>MAEQLEVVGESYGGVGNSNSEDDEGPKVYSAGLTHEAIHSHSWRPSGPSWLWISKASAVEGVGFPARQEEVRRLGHLARRVRRVGPPPPLNKPFVAALKEGAMARRAPPLQRIGKRRPDFEDWMEEDDLLDNPREQDLRHKLQRGNREPPSRDWRSEGRHRDLRAPTPLQSARGSNHRGAPPPNARGSMGGDLRGGQTLEEDHHPTLEAAKVPPNPRSDKPKGKATGSVICFRCTEVGHHQLGCTNDPICYKCK</sequence>
<evidence type="ECO:0000313" key="2">
    <source>
        <dbReference type="EMBL" id="KAG2604326.1"/>
    </source>
</evidence>
<accession>A0A8T0T7H4</accession>
<dbReference type="GO" id="GO:0003676">
    <property type="term" value="F:nucleic acid binding"/>
    <property type="evidence" value="ECO:0007669"/>
    <property type="project" value="InterPro"/>
</dbReference>
<gene>
    <name evidence="2" type="ORF">PVAP13_4NG047000</name>
</gene>
<feature type="region of interest" description="Disordered" evidence="1">
    <location>
        <begin position="125"/>
        <end position="199"/>
    </location>
</feature>
<reference evidence="2" key="1">
    <citation type="submission" date="2020-05" db="EMBL/GenBank/DDBJ databases">
        <title>WGS assembly of Panicum virgatum.</title>
        <authorList>
            <person name="Lovell J.T."/>
            <person name="Jenkins J."/>
            <person name="Shu S."/>
            <person name="Juenger T.E."/>
            <person name="Schmutz J."/>
        </authorList>
    </citation>
    <scope>NUCLEOTIDE SEQUENCE</scope>
    <source>
        <strain evidence="2">AP13</strain>
    </source>
</reference>
<dbReference type="Proteomes" id="UP000823388">
    <property type="component" value="Chromosome 4N"/>
</dbReference>
<dbReference type="GO" id="GO:0008270">
    <property type="term" value="F:zinc ion binding"/>
    <property type="evidence" value="ECO:0007669"/>
    <property type="project" value="InterPro"/>
</dbReference>
<feature type="compositionally biased region" description="Basic and acidic residues" evidence="1">
    <location>
        <begin position="131"/>
        <end position="164"/>
    </location>
</feature>
<proteinExistence type="predicted"/>